<evidence type="ECO:0000313" key="2">
    <source>
        <dbReference type="EMBL" id="CAG9537416.1"/>
    </source>
</evidence>
<proteinExistence type="predicted"/>
<protein>
    <submittedName>
        <fullName evidence="2">Uncharacterized protein</fullName>
    </submittedName>
</protein>
<evidence type="ECO:0000313" key="3">
    <source>
        <dbReference type="Proteomes" id="UP000746747"/>
    </source>
</evidence>
<feature type="region of interest" description="Disordered" evidence="1">
    <location>
        <begin position="1"/>
        <end position="39"/>
    </location>
</feature>
<gene>
    <name evidence="2" type="ORF">CJOHNSTONI_LOCUS7233</name>
</gene>
<evidence type="ECO:0000256" key="1">
    <source>
        <dbReference type="SAM" id="MobiDB-lite"/>
    </source>
</evidence>
<reference evidence="2" key="1">
    <citation type="submission" date="2021-09" db="EMBL/GenBank/DDBJ databases">
        <authorList>
            <consortium name="Pathogen Informatics"/>
        </authorList>
    </citation>
    <scope>NUCLEOTIDE SEQUENCE</scope>
</reference>
<accession>A0A8J2M9D8</accession>
<comment type="caution">
    <text evidence="2">The sequence shown here is derived from an EMBL/GenBank/DDBJ whole genome shotgun (WGS) entry which is preliminary data.</text>
</comment>
<feature type="compositionally biased region" description="Basic and acidic residues" evidence="1">
    <location>
        <begin position="1"/>
        <end position="11"/>
    </location>
</feature>
<organism evidence="2 3">
    <name type="scientific">Cercopithifilaria johnstoni</name>
    <dbReference type="NCBI Taxonomy" id="2874296"/>
    <lineage>
        <taxon>Eukaryota</taxon>
        <taxon>Metazoa</taxon>
        <taxon>Ecdysozoa</taxon>
        <taxon>Nematoda</taxon>
        <taxon>Chromadorea</taxon>
        <taxon>Rhabditida</taxon>
        <taxon>Spirurina</taxon>
        <taxon>Spiruromorpha</taxon>
        <taxon>Filarioidea</taxon>
        <taxon>Onchocercidae</taxon>
        <taxon>Cercopithifilaria</taxon>
    </lineage>
</organism>
<dbReference type="OrthoDB" id="5813175at2759"/>
<sequence>MHTRRIRDTDNRQLVGHHVAQRRLDRREPTPQDPTFVHRPRRTTALPISLCMGSSQADGPERSNFVI</sequence>
<dbReference type="AlphaFoldDB" id="A0A8J2M9D8"/>
<keyword evidence="3" id="KW-1185">Reference proteome</keyword>
<dbReference type="Proteomes" id="UP000746747">
    <property type="component" value="Unassembled WGS sequence"/>
</dbReference>
<name>A0A8J2M9D8_9BILA</name>
<dbReference type="EMBL" id="CAKAEH010001543">
    <property type="protein sequence ID" value="CAG9537416.1"/>
    <property type="molecule type" value="Genomic_DNA"/>
</dbReference>